<proteinExistence type="predicted"/>
<dbReference type="Proteomes" id="UP001162992">
    <property type="component" value="Chromosome 9"/>
</dbReference>
<sequence>MATDDDAFDGSEATADGSVRVMIDFADANAASPKQQPNPEAQKMALAVVDVVELRQSLSLLGDRPDPNTVQEALQALAAIDAALANQLDSIIFAAAPSEEAADFEQWRASQANKEAEVREAAEEAKVPFQSIIELDAIHQIYEDKLREAEAALEGGSDDSPLESDAKEQADEGAMRALQEALEKSSDDLNLSGRLLPHLPELIGKLSSLKTLDLSNNSLEILPDSIAGLVNLLVLNLHANRLKALPDSIGLLPNLNVLNVSANQLRTIPESIMGCSVLKELDAGFNEIEYLAISFGLGLSNLEKLSLQLNKLTTLPPSICEVKSLKYLDLHLNKLRQLPKAIGNLINLQVLNASSNFKDLTFLPDSIGDLISLIDLDLSFNQLRDLPVSLGRLQNLKSLKLDENPLVDPPWQVIEQGHQAIMDYLLQRWRTSLMSSEASANQEENRQSWSSWMPAFTKGNNLGDWVPNVRGISEYFGNPTRKWWGSDGHQPADDYLEQQL</sequence>
<keyword evidence="2" id="KW-1185">Reference proteome</keyword>
<protein>
    <submittedName>
        <fullName evidence="1">Uncharacterized protein</fullName>
    </submittedName>
</protein>
<organism evidence="1 2">
    <name type="scientific">Diphasiastrum complanatum</name>
    <name type="common">Issler's clubmoss</name>
    <name type="synonym">Lycopodium complanatum</name>
    <dbReference type="NCBI Taxonomy" id="34168"/>
    <lineage>
        <taxon>Eukaryota</taxon>
        <taxon>Viridiplantae</taxon>
        <taxon>Streptophyta</taxon>
        <taxon>Embryophyta</taxon>
        <taxon>Tracheophyta</taxon>
        <taxon>Lycopodiopsida</taxon>
        <taxon>Lycopodiales</taxon>
        <taxon>Lycopodiaceae</taxon>
        <taxon>Lycopodioideae</taxon>
        <taxon>Diphasiastrum</taxon>
    </lineage>
</organism>
<gene>
    <name evidence="1" type="ORF">O6H91_09G094700</name>
</gene>
<name>A0ACC2CS35_DIPCM</name>
<dbReference type="EMBL" id="CM055100">
    <property type="protein sequence ID" value="KAJ7544816.1"/>
    <property type="molecule type" value="Genomic_DNA"/>
</dbReference>
<evidence type="ECO:0000313" key="2">
    <source>
        <dbReference type="Proteomes" id="UP001162992"/>
    </source>
</evidence>
<evidence type="ECO:0000313" key="1">
    <source>
        <dbReference type="EMBL" id="KAJ7544816.1"/>
    </source>
</evidence>
<comment type="caution">
    <text evidence="1">The sequence shown here is derived from an EMBL/GenBank/DDBJ whole genome shotgun (WGS) entry which is preliminary data.</text>
</comment>
<reference evidence="2" key="1">
    <citation type="journal article" date="2024" name="Proc. Natl. Acad. Sci. U.S.A.">
        <title>Extraordinary preservation of gene collinearity over three hundred million years revealed in homosporous lycophytes.</title>
        <authorList>
            <person name="Li C."/>
            <person name="Wickell D."/>
            <person name="Kuo L.Y."/>
            <person name="Chen X."/>
            <person name="Nie B."/>
            <person name="Liao X."/>
            <person name="Peng D."/>
            <person name="Ji J."/>
            <person name="Jenkins J."/>
            <person name="Williams M."/>
            <person name="Shu S."/>
            <person name="Plott C."/>
            <person name="Barry K."/>
            <person name="Rajasekar S."/>
            <person name="Grimwood J."/>
            <person name="Han X."/>
            <person name="Sun S."/>
            <person name="Hou Z."/>
            <person name="He W."/>
            <person name="Dai G."/>
            <person name="Sun C."/>
            <person name="Schmutz J."/>
            <person name="Leebens-Mack J.H."/>
            <person name="Li F.W."/>
            <person name="Wang L."/>
        </authorList>
    </citation>
    <scope>NUCLEOTIDE SEQUENCE [LARGE SCALE GENOMIC DNA]</scope>
    <source>
        <strain evidence="2">cv. PW_Plant_1</strain>
    </source>
</reference>
<accession>A0ACC2CS35</accession>